<sequence length="39" mass="4701">MNMWICAQSWIQVCIPFGTLLYFKADEEDANMTQYRLRL</sequence>
<evidence type="ECO:0000313" key="2">
    <source>
        <dbReference type="Proteomes" id="UP000008075"/>
    </source>
</evidence>
<organism evidence="1 2">
    <name type="scientific">Xenorhabdus nematophila (strain ATCC 19061 / DSM 3370 / CCUG 14189 / LMG 1036 / NCIMB 9965 / AN6)</name>
    <dbReference type="NCBI Taxonomy" id="406817"/>
    <lineage>
        <taxon>Bacteria</taxon>
        <taxon>Pseudomonadati</taxon>
        <taxon>Pseudomonadota</taxon>
        <taxon>Gammaproteobacteria</taxon>
        <taxon>Enterobacterales</taxon>
        <taxon>Morganellaceae</taxon>
        <taxon>Xenorhabdus</taxon>
    </lineage>
</organism>
<dbReference type="AlphaFoldDB" id="D3VHI3"/>
<evidence type="ECO:0000313" key="1">
    <source>
        <dbReference type="EMBL" id="CBJ90628.1"/>
    </source>
</evidence>
<name>D3VHI3_XENNA</name>
<proteinExistence type="predicted"/>
<gene>
    <name evidence="1" type="ordered locus">XNC1_2570</name>
</gene>
<protein>
    <submittedName>
        <fullName evidence="1">Uncharacterized protein</fullName>
    </submittedName>
</protein>
<accession>D3VHI3</accession>
<dbReference type="EMBL" id="FN667742">
    <property type="protein sequence ID" value="CBJ90628.1"/>
    <property type="molecule type" value="Genomic_DNA"/>
</dbReference>
<dbReference type="KEGG" id="xne:XNC1_2570"/>
<dbReference type="HOGENOM" id="CLU_3319493_0_0_6"/>
<reference evidence="1 2" key="1">
    <citation type="journal article" date="2011" name="PLoS ONE">
        <title>The entomopathogenic bacterial endosymbionts xenorhabdus and photorhabdus: convergent lifestyles from divergent genomes.</title>
        <authorList>
            <person name="Chaston J.M."/>
            <person name="Suen G."/>
            <person name="Tucker S.L."/>
            <person name="Andersen A.W."/>
            <person name="Bhasin A."/>
            <person name="Bode E."/>
            <person name="Bode H.B."/>
            <person name="Brachmann A.O."/>
            <person name="Cowles C.E."/>
            <person name="Cowles K.N."/>
            <person name="Darby C."/>
            <person name="de Leon L."/>
            <person name="Drace K."/>
            <person name="Du Z."/>
            <person name="Givaudan A."/>
            <person name="Herbert Tran E.E."/>
            <person name="Jewell K.A."/>
            <person name="Knack J.J."/>
            <person name="Krasomil-Osterfeld K.C."/>
            <person name="Kukor R."/>
            <person name="Lanois A."/>
            <person name="Latreille P."/>
            <person name="Leimgruber N.K."/>
            <person name="Lipke C.M."/>
            <person name="Liu R."/>
            <person name="Lu X."/>
            <person name="Martens E.C."/>
            <person name="Marri P.R."/>
            <person name="Medigue C."/>
            <person name="Menard M.L."/>
            <person name="Miller N.M."/>
            <person name="Morales-Soto N."/>
            <person name="Norton S."/>
            <person name="Ogier J.C."/>
            <person name="Orchard S.S."/>
            <person name="Park D."/>
            <person name="Park Y."/>
            <person name="Qurollo B.A."/>
            <person name="Sugar D.R."/>
            <person name="Richards G.R."/>
            <person name="Rouy Z."/>
            <person name="Slominski B."/>
            <person name="Slominski K."/>
            <person name="Snyder H."/>
            <person name="Tjaden B.C."/>
            <person name="van der Hoeven R."/>
            <person name="Welch R.D."/>
            <person name="Wheeler C."/>
            <person name="Xiang B."/>
            <person name="Barbazuk B."/>
            <person name="Gaudriault S."/>
            <person name="Goodner B."/>
            <person name="Slater S.C."/>
            <person name="Forst S."/>
            <person name="Goldman B.S."/>
            <person name="Goodrich-Blair H."/>
        </authorList>
    </citation>
    <scope>NUCLEOTIDE SEQUENCE [LARGE SCALE GENOMIC DNA]</scope>
    <source>
        <strain evidence="2">ATCC 19061 / DSM 3370 / CCUG 14189 / LMG 1036 / NCIMB 9965 / AN6</strain>
    </source>
</reference>
<keyword evidence="2" id="KW-1185">Reference proteome</keyword>
<dbReference type="Proteomes" id="UP000008075">
    <property type="component" value="Chromosome"/>
</dbReference>
<dbReference type="STRING" id="406817.XNC1_2570"/>